<gene>
    <name evidence="2" type="ORF">FIV46_06735</name>
</gene>
<name>A0A501PP54_9PROT</name>
<proteinExistence type="predicted"/>
<dbReference type="OrthoDB" id="8478256at2"/>
<dbReference type="PROSITE" id="PS51257">
    <property type="entry name" value="PROKAR_LIPOPROTEIN"/>
    <property type="match status" value="1"/>
</dbReference>
<sequence>MIRQAMIIGAGLLALALSACGGKDAPDEFLVLKNPSLAVPPEYHLRPPGDDDLADTYTPQELARQALFGE</sequence>
<comment type="caution">
    <text evidence="2">The sequence shown here is derived from an EMBL/GenBank/DDBJ whole genome shotgun (WGS) entry which is preliminary data.</text>
</comment>
<evidence type="ECO:0000313" key="2">
    <source>
        <dbReference type="EMBL" id="TPD61897.1"/>
    </source>
</evidence>
<reference evidence="3" key="1">
    <citation type="submission" date="2019-06" db="EMBL/GenBank/DDBJ databases">
        <title>The complete genome of Emcibacter congregatus ZYLT.</title>
        <authorList>
            <person name="Zhao Z."/>
        </authorList>
    </citation>
    <scope>NUCLEOTIDE SEQUENCE [LARGE SCALE GENOMIC DNA]</scope>
    <source>
        <strain evidence="3">MCCC 1A06723</strain>
    </source>
</reference>
<dbReference type="Pfam" id="PF11233">
    <property type="entry name" value="DUF3035"/>
    <property type="match status" value="1"/>
</dbReference>
<keyword evidence="3" id="KW-1185">Reference proteome</keyword>
<protein>
    <submittedName>
        <fullName evidence="2">DUF3035 domain-containing protein</fullName>
    </submittedName>
</protein>
<evidence type="ECO:0000256" key="1">
    <source>
        <dbReference type="SAM" id="SignalP"/>
    </source>
</evidence>
<accession>A0A501PP54</accession>
<keyword evidence="1" id="KW-0732">Signal</keyword>
<feature type="chain" id="PRO_5021197078" evidence="1">
    <location>
        <begin position="22"/>
        <end position="70"/>
    </location>
</feature>
<dbReference type="Proteomes" id="UP000319148">
    <property type="component" value="Unassembled WGS sequence"/>
</dbReference>
<dbReference type="EMBL" id="VFIY01000005">
    <property type="protein sequence ID" value="TPD61897.1"/>
    <property type="molecule type" value="Genomic_DNA"/>
</dbReference>
<organism evidence="2 3">
    <name type="scientific">Emcibacter nanhaiensis</name>
    <dbReference type="NCBI Taxonomy" id="1505037"/>
    <lineage>
        <taxon>Bacteria</taxon>
        <taxon>Pseudomonadati</taxon>
        <taxon>Pseudomonadota</taxon>
        <taxon>Alphaproteobacteria</taxon>
        <taxon>Emcibacterales</taxon>
        <taxon>Emcibacteraceae</taxon>
        <taxon>Emcibacter</taxon>
    </lineage>
</organism>
<dbReference type="AlphaFoldDB" id="A0A501PP54"/>
<feature type="signal peptide" evidence="1">
    <location>
        <begin position="1"/>
        <end position="21"/>
    </location>
</feature>
<dbReference type="InterPro" id="IPR021395">
    <property type="entry name" value="DUF3035"/>
</dbReference>
<evidence type="ECO:0000313" key="3">
    <source>
        <dbReference type="Proteomes" id="UP000319148"/>
    </source>
</evidence>
<dbReference type="RefSeq" id="WP_139939731.1">
    <property type="nucleotide sequence ID" value="NZ_JBHSYP010000003.1"/>
</dbReference>